<keyword evidence="2" id="KW-1185">Reference proteome</keyword>
<protein>
    <submittedName>
        <fullName evidence="1">Uncharacterized protein</fullName>
    </submittedName>
</protein>
<gene>
    <name evidence="1" type="ORF">HaLaN_28010</name>
</gene>
<proteinExistence type="predicted"/>
<evidence type="ECO:0000313" key="1">
    <source>
        <dbReference type="EMBL" id="GFH29364.1"/>
    </source>
</evidence>
<name>A0A6A0ABC9_HAELA</name>
<reference evidence="1 2" key="1">
    <citation type="submission" date="2020-02" db="EMBL/GenBank/DDBJ databases">
        <title>Draft genome sequence of Haematococcus lacustris strain NIES-144.</title>
        <authorList>
            <person name="Morimoto D."/>
            <person name="Nakagawa S."/>
            <person name="Yoshida T."/>
            <person name="Sawayama S."/>
        </authorList>
    </citation>
    <scope>NUCLEOTIDE SEQUENCE [LARGE SCALE GENOMIC DNA]</scope>
    <source>
        <strain evidence="1 2">NIES-144</strain>
    </source>
</reference>
<sequence>MQHTLEHKPWTIVCLNKVAGKPRGPGRVIEELRQAALLAAGDMAHPRQLHQHLGVWLDNLSACCHKWWDTRASYDPSLTCLLGRSP</sequence>
<dbReference type="AlphaFoldDB" id="A0A6A0ABC9"/>
<accession>A0A6A0ABC9</accession>
<organism evidence="1 2">
    <name type="scientific">Haematococcus lacustris</name>
    <name type="common">Green alga</name>
    <name type="synonym">Haematococcus pluvialis</name>
    <dbReference type="NCBI Taxonomy" id="44745"/>
    <lineage>
        <taxon>Eukaryota</taxon>
        <taxon>Viridiplantae</taxon>
        <taxon>Chlorophyta</taxon>
        <taxon>core chlorophytes</taxon>
        <taxon>Chlorophyceae</taxon>
        <taxon>CS clade</taxon>
        <taxon>Chlamydomonadales</taxon>
        <taxon>Haematococcaceae</taxon>
        <taxon>Haematococcus</taxon>
    </lineage>
</organism>
<feature type="non-terminal residue" evidence="1">
    <location>
        <position position="1"/>
    </location>
</feature>
<evidence type="ECO:0000313" key="2">
    <source>
        <dbReference type="Proteomes" id="UP000485058"/>
    </source>
</evidence>
<dbReference type="Proteomes" id="UP000485058">
    <property type="component" value="Unassembled WGS sequence"/>
</dbReference>
<dbReference type="EMBL" id="BLLF01004311">
    <property type="protein sequence ID" value="GFH29364.1"/>
    <property type="molecule type" value="Genomic_DNA"/>
</dbReference>
<comment type="caution">
    <text evidence="1">The sequence shown here is derived from an EMBL/GenBank/DDBJ whole genome shotgun (WGS) entry which is preliminary data.</text>
</comment>